<dbReference type="SUPFAM" id="SSF56112">
    <property type="entry name" value="Protein kinase-like (PK-like)"/>
    <property type="match status" value="1"/>
</dbReference>
<keyword evidence="3 7" id="KW-0547">Nucleotide-binding</keyword>
<dbReference type="AlphaFoldDB" id="A0A922MKC9"/>
<feature type="region of interest" description="Disordered" evidence="8">
    <location>
        <begin position="1"/>
        <end position="28"/>
    </location>
</feature>
<evidence type="ECO:0000256" key="2">
    <source>
        <dbReference type="ARBA" id="ARBA00022679"/>
    </source>
</evidence>
<gene>
    <name evidence="10" type="ORF">HF086_014776</name>
</gene>
<feature type="compositionally biased region" description="Polar residues" evidence="8">
    <location>
        <begin position="1"/>
        <end position="10"/>
    </location>
</feature>
<evidence type="ECO:0000256" key="3">
    <source>
        <dbReference type="ARBA" id="ARBA00022741"/>
    </source>
</evidence>
<dbReference type="GO" id="GO:0005524">
    <property type="term" value="F:ATP binding"/>
    <property type="evidence" value="ECO:0007669"/>
    <property type="project" value="UniProtKB-UniRule"/>
</dbReference>
<name>A0A922MKC9_SPOEX</name>
<dbReference type="InterPro" id="IPR017441">
    <property type="entry name" value="Protein_kinase_ATP_BS"/>
</dbReference>
<dbReference type="GO" id="GO:0004674">
    <property type="term" value="F:protein serine/threonine kinase activity"/>
    <property type="evidence" value="ECO:0007669"/>
    <property type="project" value="UniProtKB-KW"/>
</dbReference>
<sequence length="136" mass="15014">MTSFIRSRTLPNFGGRQSREASRCDTSRRAHHITMASEDLLQPGHVVKERWKVVKKIGGGGFGEIYEGLDLVTQEQVALKVESARQPKQVLKMEVAVLKKLQGRVDEGEIRPPSPPQALALRIASVSGTCPTARVR</sequence>
<keyword evidence="4" id="KW-0418">Kinase</keyword>
<feature type="compositionally biased region" description="Basic and acidic residues" evidence="8">
    <location>
        <begin position="17"/>
        <end position="28"/>
    </location>
</feature>
<comment type="similarity">
    <text evidence="6">Belongs to the protein kinase superfamily. CK1 Ser/Thr protein kinase family.</text>
</comment>
<reference evidence="10" key="1">
    <citation type="journal article" date="2021" name="G3 (Bethesda)">
        <title>Genome and transcriptome analysis of the beet armyworm Spodoptera exigua reveals targets for pest control. .</title>
        <authorList>
            <person name="Simon S."/>
            <person name="Breeschoten T."/>
            <person name="Jansen H.J."/>
            <person name="Dirks R.P."/>
            <person name="Schranz M.E."/>
            <person name="Ros V.I.D."/>
        </authorList>
    </citation>
    <scope>NUCLEOTIDE SEQUENCE</scope>
    <source>
        <strain evidence="10">TB_SE_WUR_2020</strain>
    </source>
</reference>
<dbReference type="Gene3D" id="3.30.200.20">
    <property type="entry name" value="Phosphorylase Kinase, domain 1"/>
    <property type="match status" value="1"/>
</dbReference>
<evidence type="ECO:0000256" key="5">
    <source>
        <dbReference type="ARBA" id="ARBA00022840"/>
    </source>
</evidence>
<keyword evidence="5 7" id="KW-0067">ATP-binding</keyword>
<evidence type="ECO:0000256" key="6">
    <source>
        <dbReference type="ARBA" id="ARBA00061588"/>
    </source>
</evidence>
<evidence type="ECO:0000313" key="11">
    <source>
        <dbReference type="Proteomes" id="UP000814243"/>
    </source>
</evidence>
<dbReference type="InterPro" id="IPR011009">
    <property type="entry name" value="Kinase-like_dom_sf"/>
</dbReference>
<evidence type="ECO:0000256" key="8">
    <source>
        <dbReference type="SAM" id="MobiDB-lite"/>
    </source>
</evidence>
<evidence type="ECO:0000256" key="7">
    <source>
        <dbReference type="PROSITE-ProRule" id="PRU10141"/>
    </source>
</evidence>
<dbReference type="GO" id="GO:0015630">
    <property type="term" value="C:microtubule cytoskeleton"/>
    <property type="evidence" value="ECO:0007669"/>
    <property type="project" value="UniProtKB-ARBA"/>
</dbReference>
<proteinExistence type="inferred from homology"/>
<evidence type="ECO:0000313" key="10">
    <source>
        <dbReference type="EMBL" id="KAH9637612.1"/>
    </source>
</evidence>
<dbReference type="InterPro" id="IPR050235">
    <property type="entry name" value="CK1_Ser-Thr_kinase"/>
</dbReference>
<accession>A0A922MKC9</accession>
<organism evidence="10 11">
    <name type="scientific">Spodoptera exigua</name>
    <name type="common">Beet armyworm</name>
    <name type="synonym">Noctua fulgens</name>
    <dbReference type="NCBI Taxonomy" id="7107"/>
    <lineage>
        <taxon>Eukaryota</taxon>
        <taxon>Metazoa</taxon>
        <taxon>Ecdysozoa</taxon>
        <taxon>Arthropoda</taxon>
        <taxon>Hexapoda</taxon>
        <taxon>Insecta</taxon>
        <taxon>Pterygota</taxon>
        <taxon>Neoptera</taxon>
        <taxon>Endopterygota</taxon>
        <taxon>Lepidoptera</taxon>
        <taxon>Glossata</taxon>
        <taxon>Ditrysia</taxon>
        <taxon>Noctuoidea</taxon>
        <taxon>Noctuidae</taxon>
        <taxon>Amphipyrinae</taxon>
        <taxon>Spodoptera</taxon>
    </lineage>
</organism>
<dbReference type="FunFam" id="3.30.200.20:FF:000358">
    <property type="entry name" value="Tau tubulin kinase 2b"/>
    <property type="match status" value="1"/>
</dbReference>
<comment type="caution">
    <text evidence="10">The sequence shown here is derived from an EMBL/GenBank/DDBJ whole genome shotgun (WGS) entry which is preliminary data.</text>
</comment>
<evidence type="ECO:0000256" key="4">
    <source>
        <dbReference type="ARBA" id="ARBA00022777"/>
    </source>
</evidence>
<dbReference type="PROSITE" id="PS50011">
    <property type="entry name" value="PROTEIN_KINASE_DOM"/>
    <property type="match status" value="1"/>
</dbReference>
<dbReference type="InterPro" id="IPR000719">
    <property type="entry name" value="Prot_kinase_dom"/>
</dbReference>
<feature type="domain" description="Protein kinase" evidence="9">
    <location>
        <begin position="51"/>
        <end position="136"/>
    </location>
</feature>
<dbReference type="PROSITE" id="PS00107">
    <property type="entry name" value="PROTEIN_KINASE_ATP"/>
    <property type="match status" value="1"/>
</dbReference>
<dbReference type="EMBL" id="JACEFF010000441">
    <property type="protein sequence ID" value="KAH9637612.1"/>
    <property type="molecule type" value="Genomic_DNA"/>
</dbReference>
<dbReference type="PANTHER" id="PTHR11909">
    <property type="entry name" value="CASEIN KINASE-RELATED"/>
    <property type="match status" value="1"/>
</dbReference>
<evidence type="ECO:0000256" key="1">
    <source>
        <dbReference type="ARBA" id="ARBA00022527"/>
    </source>
</evidence>
<protein>
    <recommendedName>
        <fullName evidence="9">Protein kinase domain-containing protein</fullName>
    </recommendedName>
</protein>
<dbReference type="Proteomes" id="UP000814243">
    <property type="component" value="Unassembled WGS sequence"/>
</dbReference>
<evidence type="ECO:0000259" key="9">
    <source>
        <dbReference type="PROSITE" id="PS50011"/>
    </source>
</evidence>
<feature type="binding site" evidence="7">
    <location>
        <position position="80"/>
    </location>
    <ligand>
        <name>ATP</name>
        <dbReference type="ChEBI" id="CHEBI:30616"/>
    </ligand>
</feature>
<keyword evidence="1" id="KW-0723">Serine/threonine-protein kinase</keyword>
<keyword evidence="2" id="KW-0808">Transferase</keyword>